<evidence type="ECO:0000256" key="10">
    <source>
        <dbReference type="SAM" id="Phobius"/>
    </source>
</evidence>
<comment type="subcellular location">
    <subcellularLocation>
        <location evidence="3">Lipid droplet</location>
    </subcellularLocation>
    <subcellularLocation>
        <location evidence="2">Membrane</location>
        <topology evidence="2">Multi-pass membrane protein</topology>
    </subcellularLocation>
</comment>
<evidence type="ECO:0000256" key="4">
    <source>
        <dbReference type="ARBA" id="ARBA00010858"/>
    </source>
</evidence>
<evidence type="ECO:0000256" key="6">
    <source>
        <dbReference type="ARBA" id="ARBA00022692"/>
    </source>
</evidence>
<evidence type="ECO:0000256" key="3">
    <source>
        <dbReference type="ARBA" id="ARBA00004502"/>
    </source>
</evidence>
<dbReference type="Pfam" id="PF01277">
    <property type="entry name" value="Oleosin"/>
    <property type="match status" value="1"/>
</dbReference>
<name>B6V6S8_CUPSE</name>
<feature type="transmembrane region" description="Helical" evidence="10">
    <location>
        <begin position="12"/>
        <end position="33"/>
    </location>
</feature>
<evidence type="ECO:0000256" key="8">
    <source>
        <dbReference type="ARBA" id="ARBA00023136"/>
    </source>
</evidence>
<keyword evidence="5" id="KW-0551">Lipid droplet</keyword>
<feature type="non-terminal residue" evidence="11">
    <location>
        <position position="129"/>
    </location>
</feature>
<dbReference type="AlphaFoldDB" id="B6V6S8"/>
<proteinExistence type="evidence at transcript level"/>
<dbReference type="InterPro" id="IPR000136">
    <property type="entry name" value="Oleosin"/>
</dbReference>
<dbReference type="PANTHER" id="PTHR33203:SF44">
    <property type="entry name" value="OLEOSIN 20.3 KDA"/>
    <property type="match status" value="1"/>
</dbReference>
<organism evidence="11">
    <name type="scientific">Cupressus sempervirens</name>
    <name type="common">Italian cypress</name>
    <dbReference type="NCBI Taxonomy" id="13469"/>
    <lineage>
        <taxon>Eukaryota</taxon>
        <taxon>Viridiplantae</taxon>
        <taxon>Streptophyta</taxon>
        <taxon>Embryophyta</taxon>
        <taxon>Tracheophyta</taxon>
        <taxon>Spermatophyta</taxon>
        <taxon>Pinopsida</taxon>
        <taxon>Pinidae</taxon>
        <taxon>Conifers II</taxon>
        <taxon>Cupressales</taxon>
        <taxon>Cupressaceae</taxon>
        <taxon>Cupressus</taxon>
    </lineage>
</organism>
<evidence type="ECO:0000256" key="1">
    <source>
        <dbReference type="ARBA" id="ARBA00002582"/>
    </source>
</evidence>
<keyword evidence="7 10" id="KW-1133">Transmembrane helix</keyword>
<dbReference type="GO" id="GO:0050826">
    <property type="term" value="P:response to freezing"/>
    <property type="evidence" value="ECO:0007669"/>
    <property type="project" value="TreeGrafter"/>
</dbReference>
<comment type="function">
    <text evidence="1">May have a structural role to stabilize the lipid body during desiccation of the seed by preventing coalescence of the oil. Probably interacts with both lipid and phospholipid moieties of lipid bodies. May also provide recognition signals for specific lipase anchorage in lipolysis during seedling growth.</text>
</comment>
<keyword evidence="6 10" id="KW-0812">Transmembrane</keyword>
<comment type="similarity">
    <text evidence="4">Belongs to the oleosin family.</text>
</comment>
<dbReference type="GO" id="GO:0010344">
    <property type="term" value="P:seed oilbody biogenesis"/>
    <property type="evidence" value="ECO:0007669"/>
    <property type="project" value="TreeGrafter"/>
</dbReference>
<feature type="non-terminal residue" evidence="11">
    <location>
        <position position="1"/>
    </location>
</feature>
<evidence type="ECO:0000256" key="7">
    <source>
        <dbReference type="ARBA" id="ARBA00022989"/>
    </source>
</evidence>
<evidence type="ECO:0000256" key="2">
    <source>
        <dbReference type="ARBA" id="ARBA00004141"/>
    </source>
</evidence>
<dbReference type="GO" id="GO:0016020">
    <property type="term" value="C:membrane"/>
    <property type="evidence" value="ECO:0007669"/>
    <property type="project" value="UniProtKB-SubCell"/>
</dbReference>
<dbReference type="PANTHER" id="PTHR33203">
    <property type="entry name" value="OLEOSIN"/>
    <property type="match status" value="1"/>
</dbReference>
<dbReference type="EMBL" id="FJ237481">
    <property type="protein sequence ID" value="ACI87801.1"/>
    <property type="molecule type" value="mRNA"/>
</dbReference>
<dbReference type="GO" id="GO:0019915">
    <property type="term" value="P:lipid storage"/>
    <property type="evidence" value="ECO:0007669"/>
    <property type="project" value="TreeGrafter"/>
</dbReference>
<evidence type="ECO:0000256" key="5">
    <source>
        <dbReference type="ARBA" id="ARBA00022677"/>
    </source>
</evidence>
<keyword evidence="8 10" id="KW-0472">Membrane</keyword>
<feature type="transmembrane region" description="Helical" evidence="10">
    <location>
        <begin position="45"/>
        <end position="68"/>
    </location>
</feature>
<protein>
    <submittedName>
        <fullName evidence="11">Putative oleosin</fullName>
    </submittedName>
</protein>
<evidence type="ECO:0000256" key="9">
    <source>
        <dbReference type="SAM" id="Coils"/>
    </source>
</evidence>
<reference evidence="11" key="1">
    <citation type="submission" date="2008-09" db="EMBL/GenBank/DDBJ databases">
        <title>Cloning and characterization of cold regulated sequences in cypress (Cupressus sempervirens).</title>
        <authorList>
            <person name="Pedron L."/>
            <person name="Baldi P."/>
            <person name="La Porta N."/>
        </authorList>
    </citation>
    <scope>NUCLEOTIDE SEQUENCE</scope>
    <source>
        <strain evidence="11">Cyplp072</strain>
    </source>
</reference>
<feature type="coiled-coil region" evidence="9">
    <location>
        <begin position="91"/>
        <end position="118"/>
    </location>
</feature>
<dbReference type="GO" id="GO:0012511">
    <property type="term" value="C:monolayer-surrounded lipid storage body"/>
    <property type="evidence" value="ECO:0007669"/>
    <property type="project" value="InterPro"/>
</dbReference>
<sequence length="129" mass="13755">MTRQDGPSPSKVLAVMALLDLGGTLLRLAGITLVETLIVDVITSLIIICSIDLISAAIATSLAVAGILTSSAVELTVLSWLTRVVHYLRGVDASVQQLDEAKRRMQDVTVQMGEKTKEVGEAIQKKAQL</sequence>
<evidence type="ECO:0000313" key="11">
    <source>
        <dbReference type="EMBL" id="ACI87801.1"/>
    </source>
</evidence>
<accession>B6V6S8</accession>
<keyword evidence="9" id="KW-0175">Coiled coil</keyword>